<feature type="region of interest" description="Disordered" evidence="1">
    <location>
        <begin position="82"/>
        <end position="144"/>
    </location>
</feature>
<accession>A0A401TMD2</accession>
<feature type="region of interest" description="Disordered" evidence="1">
    <location>
        <begin position="207"/>
        <end position="295"/>
    </location>
</feature>
<name>A0A401TMD2_CHIPU</name>
<dbReference type="AlphaFoldDB" id="A0A401TMD2"/>
<keyword evidence="3" id="KW-1185">Reference proteome</keyword>
<sequence>MDVAVAADPDHYEAVIKGNEDAHAASGHWGVPTFVFENEPFFEAKREEPLHGIDREAPRQAFAAHRGDLRAIGLQRRIDRRHIGRAAAGTQRRRDRHHIGDDRLADVGERPRQPGLDFRRQRHDRGPPDHDDVMPQPLDGPQQRTRIRPRRQVHRALALGFHARGVQVGHRRADAVLDPVQRIVVETAGQAGEQFGERRREQFQQLRRIDPDLADRARRQHKERDHEAGERADRDFEDSVDRGVQRVGVMHRRQQQYDHRRHRRRVQARIERGDEGQRHDRQHQQRQQTALAGMR</sequence>
<feature type="compositionally biased region" description="Basic and acidic residues" evidence="1">
    <location>
        <begin position="268"/>
        <end position="283"/>
    </location>
</feature>
<evidence type="ECO:0000256" key="1">
    <source>
        <dbReference type="SAM" id="MobiDB-lite"/>
    </source>
</evidence>
<proteinExistence type="predicted"/>
<gene>
    <name evidence="2" type="ORF">chiPu_0027947</name>
</gene>
<comment type="caution">
    <text evidence="2">The sequence shown here is derived from an EMBL/GenBank/DDBJ whole genome shotgun (WGS) entry which is preliminary data.</text>
</comment>
<evidence type="ECO:0000313" key="3">
    <source>
        <dbReference type="Proteomes" id="UP000287033"/>
    </source>
</evidence>
<dbReference type="Proteomes" id="UP000287033">
    <property type="component" value="Unassembled WGS sequence"/>
</dbReference>
<evidence type="ECO:0000313" key="2">
    <source>
        <dbReference type="EMBL" id="GCC43817.1"/>
    </source>
</evidence>
<feature type="non-terminal residue" evidence="2">
    <location>
        <position position="295"/>
    </location>
</feature>
<organism evidence="2 3">
    <name type="scientific">Chiloscyllium punctatum</name>
    <name type="common">Brownbanded bambooshark</name>
    <name type="synonym">Hemiscyllium punctatum</name>
    <dbReference type="NCBI Taxonomy" id="137246"/>
    <lineage>
        <taxon>Eukaryota</taxon>
        <taxon>Metazoa</taxon>
        <taxon>Chordata</taxon>
        <taxon>Craniata</taxon>
        <taxon>Vertebrata</taxon>
        <taxon>Chondrichthyes</taxon>
        <taxon>Elasmobranchii</taxon>
        <taxon>Galeomorphii</taxon>
        <taxon>Galeoidea</taxon>
        <taxon>Orectolobiformes</taxon>
        <taxon>Hemiscylliidae</taxon>
        <taxon>Chiloscyllium</taxon>
    </lineage>
</organism>
<dbReference type="EMBL" id="BEZZ01118386">
    <property type="protein sequence ID" value="GCC43817.1"/>
    <property type="molecule type" value="Genomic_DNA"/>
</dbReference>
<feature type="compositionally biased region" description="Basic residues" evidence="1">
    <location>
        <begin position="249"/>
        <end position="267"/>
    </location>
</feature>
<feature type="compositionally biased region" description="Basic and acidic residues" evidence="1">
    <location>
        <begin position="124"/>
        <end position="133"/>
    </location>
</feature>
<reference evidence="2 3" key="1">
    <citation type="journal article" date="2018" name="Nat. Ecol. Evol.">
        <title>Shark genomes provide insights into elasmobranch evolution and the origin of vertebrates.</title>
        <authorList>
            <person name="Hara Y"/>
            <person name="Yamaguchi K"/>
            <person name="Onimaru K"/>
            <person name="Kadota M"/>
            <person name="Koyanagi M"/>
            <person name="Keeley SD"/>
            <person name="Tatsumi K"/>
            <person name="Tanaka K"/>
            <person name="Motone F"/>
            <person name="Kageyama Y"/>
            <person name="Nozu R"/>
            <person name="Adachi N"/>
            <person name="Nishimura O"/>
            <person name="Nakagawa R"/>
            <person name="Tanegashima C"/>
            <person name="Kiyatake I"/>
            <person name="Matsumoto R"/>
            <person name="Murakumo K"/>
            <person name="Nishida K"/>
            <person name="Terakita A"/>
            <person name="Kuratani S"/>
            <person name="Sato K"/>
            <person name="Hyodo S Kuraku.S."/>
        </authorList>
    </citation>
    <scope>NUCLEOTIDE SEQUENCE [LARGE SCALE GENOMIC DNA]</scope>
</reference>
<dbReference type="OrthoDB" id="4664297at2759"/>
<feature type="compositionally biased region" description="Basic and acidic residues" evidence="1">
    <location>
        <begin position="207"/>
        <end position="244"/>
    </location>
</feature>
<feature type="compositionally biased region" description="Basic and acidic residues" evidence="1">
    <location>
        <begin position="98"/>
        <end position="112"/>
    </location>
</feature>
<protein>
    <submittedName>
        <fullName evidence="2">Uncharacterized protein</fullName>
    </submittedName>
</protein>